<dbReference type="InterPro" id="IPR001509">
    <property type="entry name" value="Epimerase_deHydtase"/>
</dbReference>
<dbReference type="SUPFAM" id="SSF51735">
    <property type="entry name" value="NAD(P)-binding Rossmann-fold domains"/>
    <property type="match status" value="1"/>
</dbReference>
<keyword evidence="4" id="KW-1185">Reference proteome</keyword>
<name>A0ABY4CG95_9BACL</name>
<gene>
    <name evidence="3" type="ORF">LSG31_13965</name>
</gene>
<dbReference type="Pfam" id="PF01370">
    <property type="entry name" value="Epimerase"/>
    <property type="match status" value="1"/>
</dbReference>
<feature type="domain" description="NAD-dependent epimerase/dehydratase" evidence="2">
    <location>
        <begin position="3"/>
        <end position="235"/>
    </location>
</feature>
<evidence type="ECO:0000313" key="4">
    <source>
        <dbReference type="Proteomes" id="UP000830167"/>
    </source>
</evidence>
<evidence type="ECO:0000313" key="3">
    <source>
        <dbReference type="EMBL" id="UOF89029.1"/>
    </source>
</evidence>
<comment type="similarity">
    <text evidence="1">Belongs to the NAD(P)-dependent epimerase/dehydratase family.</text>
</comment>
<dbReference type="CDD" id="cd05256">
    <property type="entry name" value="UDP_AE_SDR_e"/>
    <property type="match status" value="1"/>
</dbReference>
<dbReference type="Gene3D" id="3.40.50.720">
    <property type="entry name" value="NAD(P)-binding Rossmann-like Domain"/>
    <property type="match status" value="1"/>
</dbReference>
<dbReference type="RefSeq" id="WP_347435711.1">
    <property type="nucleotide sequence ID" value="NZ_CP089291.1"/>
</dbReference>
<proteinExistence type="inferred from homology"/>
<evidence type="ECO:0000256" key="1">
    <source>
        <dbReference type="ARBA" id="ARBA00007637"/>
    </source>
</evidence>
<dbReference type="InterPro" id="IPR036291">
    <property type="entry name" value="NAD(P)-bd_dom_sf"/>
</dbReference>
<evidence type="ECO:0000259" key="2">
    <source>
        <dbReference type="Pfam" id="PF01370"/>
    </source>
</evidence>
<dbReference type="Gene3D" id="3.90.25.10">
    <property type="entry name" value="UDP-galactose 4-epimerase, domain 1"/>
    <property type="match status" value="1"/>
</dbReference>
<reference evidence="3" key="1">
    <citation type="submission" date="2021-12" db="EMBL/GenBank/DDBJ databases">
        <title>Alicyclobacillaceae gen. nov., sp. nov., isolated from chalcocite enrichment system.</title>
        <authorList>
            <person name="Jiang Z."/>
        </authorList>
    </citation>
    <scope>NUCLEOTIDE SEQUENCE</scope>
    <source>
        <strain evidence="3">MYW30-H2</strain>
    </source>
</reference>
<accession>A0ABY4CG95</accession>
<organism evidence="3 4">
    <name type="scientific">Fodinisporobacter ferrooxydans</name>
    <dbReference type="NCBI Taxonomy" id="2901836"/>
    <lineage>
        <taxon>Bacteria</taxon>
        <taxon>Bacillati</taxon>
        <taxon>Bacillota</taxon>
        <taxon>Bacilli</taxon>
        <taxon>Bacillales</taxon>
        <taxon>Alicyclobacillaceae</taxon>
        <taxon>Fodinisporobacter</taxon>
    </lineage>
</organism>
<sequence>MKVLVTGGAGFIGSNIVDKLVEENYEVVIIDNLVAGDKNNINKFAAFYRANITDIKRLRQIFEIEEPDYVIHQAAQVDVQYSLQSPISDANVNILGTIHLLHCCIDYHVKKLIYASSAAVYGDPIYLGIDEKHPTGPMSFYGISKLTPEHYIQTFSKLYGLQYTILRYANVYGIRQNSRGEGGVISIFIDRLLQNVSPVIFGDGEQTRDFIYVKDVAKANHFALTKANNEIVNIGCNQQTTVNEVLSQLNGMLGKDIKPMYKPTRQGDILHSYLDNTKARELLDWTPKYSLEEGLEETIAFKKSTLVHM</sequence>
<dbReference type="EMBL" id="CP089291">
    <property type="protein sequence ID" value="UOF89029.1"/>
    <property type="molecule type" value="Genomic_DNA"/>
</dbReference>
<dbReference type="Proteomes" id="UP000830167">
    <property type="component" value="Chromosome"/>
</dbReference>
<protein>
    <submittedName>
        <fullName evidence="3">SDR family oxidoreductase</fullName>
    </submittedName>
</protein>
<dbReference type="PANTHER" id="PTHR43000">
    <property type="entry name" value="DTDP-D-GLUCOSE 4,6-DEHYDRATASE-RELATED"/>
    <property type="match status" value="1"/>
</dbReference>